<accession>A0A2L2DL34</accession>
<reference evidence="1" key="1">
    <citation type="journal article" date="2017" name="Front. Microbiol.">
        <title>Genome Characterization of the First Mimiviruses of Lineage C Isolated in Brazil.</title>
        <authorList>
            <person name="Assis F.L."/>
            <person name="Franco-Luiz A.P.M."/>
            <person name="Dos Santos R.N."/>
            <person name="Campos F.S."/>
            <person name="Dornas F.P."/>
            <person name="Borato P.V.M."/>
            <person name="Franco A.C."/>
            <person name="Abrahao J.S."/>
            <person name="Colson P."/>
            <person name="Scola B."/>
        </authorList>
    </citation>
    <scope>NUCLEOTIDE SEQUENCE [LARGE SCALE GENOMIC DNA]</scope>
</reference>
<organismHost>
    <name type="scientific">Acanthamoeba polyphaga</name>
    <name type="common">Amoeba</name>
    <dbReference type="NCBI Taxonomy" id="5757"/>
</organismHost>
<dbReference type="EMBL" id="MG602508">
    <property type="protein sequence ID" value="AVG46860.1"/>
    <property type="molecule type" value="Genomic_DNA"/>
</dbReference>
<name>A0A2L2DL34_MIMIV</name>
<proteinExistence type="predicted"/>
<protein>
    <submittedName>
        <fullName evidence="1">Uncharacterized protein</fullName>
    </submittedName>
</protein>
<organism evidence="1">
    <name type="scientific">Acanthamoeba polyphaga mimivirus</name>
    <name type="common">APMV</name>
    <dbReference type="NCBI Taxonomy" id="212035"/>
    <lineage>
        <taxon>Viruses</taxon>
        <taxon>Varidnaviria</taxon>
        <taxon>Bamfordvirae</taxon>
        <taxon>Nucleocytoviricota</taxon>
        <taxon>Megaviricetes</taxon>
        <taxon>Imitervirales</taxon>
        <taxon>Mimiviridae</taxon>
        <taxon>Megamimivirinae</taxon>
        <taxon>Mimivirus</taxon>
        <taxon>Mimivirus bradfordmassiliense</taxon>
    </lineage>
</organism>
<dbReference type="Proteomes" id="UP000279644">
    <property type="component" value="Segment"/>
</dbReference>
<sequence>MSKILSGINSHEILFDHPIQLDSNLLAIVNLDPQYFNKIKNIIKDKPYEDVIFWNEPMFPKLDNINFYNDSNESL</sequence>
<evidence type="ECO:0000313" key="1">
    <source>
        <dbReference type="EMBL" id="AVG46860.1"/>
    </source>
</evidence>